<feature type="domain" description="G-protein coupled receptors family 1 profile" evidence="11">
    <location>
        <begin position="1"/>
        <end position="149"/>
    </location>
</feature>
<keyword evidence="12" id="KW-0675">Receptor</keyword>
<protein>
    <submittedName>
        <fullName evidence="12">G-protein coupled receptor GRL101-like 6</fullName>
    </submittedName>
</protein>
<dbReference type="InterPro" id="IPR000276">
    <property type="entry name" value="GPCR_Rhodpsn"/>
</dbReference>
<feature type="compositionally biased region" description="Basic residues" evidence="8">
    <location>
        <begin position="283"/>
        <end position="292"/>
    </location>
</feature>
<evidence type="ECO:0000256" key="6">
    <source>
        <dbReference type="ARBA" id="ARBA00022989"/>
    </source>
</evidence>
<dbReference type="SUPFAM" id="SSF81321">
    <property type="entry name" value="Family A G protein-coupled receptor-like"/>
    <property type="match status" value="1"/>
</dbReference>
<evidence type="ECO:0000313" key="13">
    <source>
        <dbReference type="Proteomes" id="UP000747542"/>
    </source>
</evidence>
<evidence type="ECO:0000259" key="11">
    <source>
        <dbReference type="PROSITE" id="PS50262"/>
    </source>
</evidence>
<keyword evidence="10" id="KW-0732">Signal</keyword>
<feature type="region of interest" description="Disordered" evidence="8">
    <location>
        <begin position="219"/>
        <end position="300"/>
    </location>
</feature>
<feature type="chain" id="PRO_5035153893" evidence="10">
    <location>
        <begin position="20"/>
        <end position="300"/>
    </location>
</feature>
<gene>
    <name evidence="12" type="primary">Grl101-L6</name>
    <name evidence="12" type="ORF">Hamer_G020200</name>
</gene>
<accession>A0A8J5MLV7</accession>
<keyword evidence="6 9" id="KW-1133">Transmembrane helix</keyword>
<dbReference type="Gene3D" id="1.20.1070.10">
    <property type="entry name" value="Rhodopsin 7-helix transmembrane proteins"/>
    <property type="match status" value="1"/>
</dbReference>
<keyword evidence="4 9" id="KW-0812">Transmembrane</keyword>
<feature type="transmembrane region" description="Helical" evidence="9">
    <location>
        <begin position="47"/>
        <end position="72"/>
    </location>
</feature>
<dbReference type="PROSITE" id="PS50262">
    <property type="entry name" value="G_PROTEIN_RECEP_F1_2"/>
    <property type="match status" value="1"/>
</dbReference>
<comment type="caution">
    <text evidence="12">The sequence shown here is derived from an EMBL/GenBank/DDBJ whole genome shotgun (WGS) entry which is preliminary data.</text>
</comment>
<evidence type="ECO:0000256" key="9">
    <source>
        <dbReference type="SAM" id="Phobius"/>
    </source>
</evidence>
<evidence type="ECO:0000256" key="7">
    <source>
        <dbReference type="ARBA" id="ARBA00023136"/>
    </source>
</evidence>
<dbReference type="Proteomes" id="UP000747542">
    <property type="component" value="Unassembled WGS sequence"/>
</dbReference>
<evidence type="ECO:0000256" key="4">
    <source>
        <dbReference type="ARBA" id="ARBA00022692"/>
    </source>
</evidence>
<dbReference type="PANTHER" id="PTHR24372:SF77">
    <property type="entry name" value="G-PROTEIN COUPLED RECEPTORS FAMILY 1 PROFILE DOMAIN-CONTAINING PROTEIN"/>
    <property type="match status" value="1"/>
</dbReference>
<keyword evidence="3" id="KW-0433">Leucine-rich repeat</keyword>
<dbReference type="AlphaFoldDB" id="A0A8J5MLV7"/>
<keyword evidence="13" id="KW-1185">Reference proteome</keyword>
<dbReference type="GO" id="GO:0007189">
    <property type="term" value="P:adenylate cyclase-activating G protein-coupled receptor signaling pathway"/>
    <property type="evidence" value="ECO:0007669"/>
    <property type="project" value="TreeGrafter"/>
</dbReference>
<keyword evidence="5" id="KW-0677">Repeat</keyword>
<proteinExistence type="inferred from homology"/>
<dbReference type="EMBL" id="JAHLQT010040230">
    <property type="protein sequence ID" value="KAG7156035.1"/>
    <property type="molecule type" value="Genomic_DNA"/>
</dbReference>
<feature type="signal peptide" evidence="10">
    <location>
        <begin position="1"/>
        <end position="19"/>
    </location>
</feature>
<comment type="subcellular location">
    <subcellularLocation>
        <location evidence="1">Membrane</location>
    </subcellularLocation>
</comment>
<comment type="similarity">
    <text evidence="2">Belongs to the G-protein coupled receptor 1 family.</text>
</comment>
<dbReference type="GO" id="GO:0005886">
    <property type="term" value="C:plasma membrane"/>
    <property type="evidence" value="ECO:0007669"/>
    <property type="project" value="TreeGrafter"/>
</dbReference>
<evidence type="ECO:0000256" key="8">
    <source>
        <dbReference type="SAM" id="MobiDB-lite"/>
    </source>
</evidence>
<evidence type="ECO:0000313" key="12">
    <source>
        <dbReference type="EMBL" id="KAG7156035.1"/>
    </source>
</evidence>
<evidence type="ECO:0000256" key="5">
    <source>
        <dbReference type="ARBA" id="ARBA00022737"/>
    </source>
</evidence>
<feature type="compositionally biased region" description="Polar residues" evidence="8">
    <location>
        <begin position="237"/>
        <end position="255"/>
    </location>
</feature>
<evidence type="ECO:0000256" key="3">
    <source>
        <dbReference type="ARBA" id="ARBA00022614"/>
    </source>
</evidence>
<dbReference type="GO" id="GO:0009755">
    <property type="term" value="P:hormone-mediated signaling pathway"/>
    <property type="evidence" value="ECO:0007669"/>
    <property type="project" value="TreeGrafter"/>
</dbReference>
<feature type="transmembrane region" description="Helical" evidence="9">
    <location>
        <begin position="106"/>
        <end position="125"/>
    </location>
</feature>
<name>A0A8J5MLV7_HOMAM</name>
<dbReference type="InterPro" id="IPR017452">
    <property type="entry name" value="GPCR_Rhodpsn_7TM"/>
</dbReference>
<feature type="transmembrane region" description="Helical" evidence="9">
    <location>
        <begin position="131"/>
        <end position="154"/>
    </location>
</feature>
<dbReference type="Pfam" id="PF00001">
    <property type="entry name" value="7tm_1"/>
    <property type="match status" value="1"/>
</dbReference>
<sequence>MAAVWVLVGFLSALPLTHLEYFNNFYGRSGVCLALHITNEKPNGWEYAVFIFLVLNLLSFGVIAVSYVFMYVAARDTHTAARTSTETRGSDGGMAKRMTMIVATDAACWLPIIFLGIASLCGITIPPKVFSWIAVFVLPLNAAINPVLFTLSTAPVRKRLNYLRQGVTSKHKRSASAVSGSRLASSYKTRMATDVTDIAQQGDNDLRILNVTHKSPLGDRKVAINGSEDSLPPTLNGDESIQAPQYPQKSLSSEVFQEETDSGALELVPLKELTTTTPGTKKALSRKHNRKKNPSDNRYD</sequence>
<keyword evidence="7 9" id="KW-0472">Membrane</keyword>
<evidence type="ECO:0000256" key="10">
    <source>
        <dbReference type="SAM" id="SignalP"/>
    </source>
</evidence>
<dbReference type="GO" id="GO:0008528">
    <property type="term" value="F:G protein-coupled peptide receptor activity"/>
    <property type="evidence" value="ECO:0007669"/>
    <property type="project" value="TreeGrafter"/>
</dbReference>
<evidence type="ECO:0000256" key="2">
    <source>
        <dbReference type="ARBA" id="ARBA00010663"/>
    </source>
</evidence>
<evidence type="ECO:0000256" key="1">
    <source>
        <dbReference type="ARBA" id="ARBA00004370"/>
    </source>
</evidence>
<dbReference type="PANTHER" id="PTHR24372">
    <property type="entry name" value="GLYCOPROTEIN HORMONE RECEPTOR"/>
    <property type="match status" value="1"/>
</dbReference>
<organism evidence="12 13">
    <name type="scientific">Homarus americanus</name>
    <name type="common">American lobster</name>
    <dbReference type="NCBI Taxonomy" id="6706"/>
    <lineage>
        <taxon>Eukaryota</taxon>
        <taxon>Metazoa</taxon>
        <taxon>Ecdysozoa</taxon>
        <taxon>Arthropoda</taxon>
        <taxon>Crustacea</taxon>
        <taxon>Multicrustacea</taxon>
        <taxon>Malacostraca</taxon>
        <taxon>Eumalacostraca</taxon>
        <taxon>Eucarida</taxon>
        <taxon>Decapoda</taxon>
        <taxon>Pleocyemata</taxon>
        <taxon>Astacidea</taxon>
        <taxon>Nephropoidea</taxon>
        <taxon>Nephropidae</taxon>
        <taxon>Homarus</taxon>
    </lineage>
</organism>
<reference evidence="12" key="1">
    <citation type="journal article" date="2021" name="Sci. Adv.">
        <title>The American lobster genome reveals insights on longevity, neural, and immune adaptations.</title>
        <authorList>
            <person name="Polinski J.M."/>
            <person name="Zimin A.V."/>
            <person name="Clark K.F."/>
            <person name="Kohn A.B."/>
            <person name="Sadowski N."/>
            <person name="Timp W."/>
            <person name="Ptitsyn A."/>
            <person name="Khanna P."/>
            <person name="Romanova D.Y."/>
            <person name="Williams P."/>
            <person name="Greenwood S.J."/>
            <person name="Moroz L.L."/>
            <person name="Walt D.R."/>
            <person name="Bodnar A.G."/>
        </authorList>
    </citation>
    <scope>NUCLEOTIDE SEQUENCE</scope>
    <source>
        <strain evidence="12">GMGI-L3</strain>
    </source>
</reference>